<dbReference type="GO" id="GO:0005886">
    <property type="term" value="C:plasma membrane"/>
    <property type="evidence" value="ECO:0007669"/>
    <property type="project" value="UniProtKB-SubCell"/>
</dbReference>
<dbReference type="InterPro" id="IPR036259">
    <property type="entry name" value="MFS_trans_sf"/>
</dbReference>
<feature type="transmembrane region" description="Helical" evidence="7">
    <location>
        <begin position="78"/>
        <end position="96"/>
    </location>
</feature>
<accession>W1J826</accession>
<feature type="transmembrane region" description="Helical" evidence="7">
    <location>
        <begin position="260"/>
        <end position="280"/>
    </location>
</feature>
<dbReference type="PANTHER" id="PTHR43266:SF2">
    <property type="entry name" value="MAJOR FACILITATOR SUPERFAMILY (MFS) PROFILE DOMAIN-CONTAINING PROTEIN"/>
    <property type="match status" value="1"/>
</dbReference>
<evidence type="ECO:0000256" key="4">
    <source>
        <dbReference type="ARBA" id="ARBA00022692"/>
    </source>
</evidence>
<evidence type="ECO:0000256" key="1">
    <source>
        <dbReference type="ARBA" id="ARBA00004651"/>
    </source>
</evidence>
<keyword evidence="2" id="KW-0813">Transport</keyword>
<evidence type="ECO:0000256" key="5">
    <source>
        <dbReference type="ARBA" id="ARBA00022989"/>
    </source>
</evidence>
<feature type="transmembrane region" description="Helical" evidence="7">
    <location>
        <begin position="29"/>
        <end position="48"/>
    </location>
</feature>
<dbReference type="AlphaFoldDB" id="W1J826"/>
<keyword evidence="3" id="KW-1003">Cell membrane</keyword>
<gene>
    <name evidence="8" type="ORF">XCR1_2810005</name>
</gene>
<name>W1J826_9GAMM</name>
<dbReference type="SUPFAM" id="SSF103473">
    <property type="entry name" value="MFS general substrate transporter"/>
    <property type="match status" value="1"/>
</dbReference>
<proteinExistence type="predicted"/>
<dbReference type="OrthoDB" id="6637926at2"/>
<evidence type="ECO:0000256" key="3">
    <source>
        <dbReference type="ARBA" id="ARBA00022475"/>
    </source>
</evidence>
<feature type="transmembrane region" description="Helical" evidence="7">
    <location>
        <begin position="292"/>
        <end position="320"/>
    </location>
</feature>
<organism evidence="8 9">
    <name type="scientific">Xenorhabdus cabanillasii JM26</name>
    <dbReference type="NCBI Taxonomy" id="1427517"/>
    <lineage>
        <taxon>Bacteria</taxon>
        <taxon>Pseudomonadati</taxon>
        <taxon>Pseudomonadota</taxon>
        <taxon>Gammaproteobacteria</taxon>
        <taxon>Enterobacterales</taxon>
        <taxon>Morganellaceae</taxon>
        <taxon>Xenorhabdus</taxon>
    </lineage>
</organism>
<protein>
    <submittedName>
        <fullName evidence="8">ABC-transporter</fullName>
    </submittedName>
</protein>
<comment type="subcellular location">
    <subcellularLocation>
        <location evidence="1">Cell membrane</location>
        <topology evidence="1">Multi-pass membrane protein</topology>
    </subcellularLocation>
</comment>
<dbReference type="Pfam" id="PF07690">
    <property type="entry name" value="MFS_1"/>
    <property type="match status" value="1"/>
</dbReference>
<keyword evidence="6 7" id="KW-0472">Membrane</keyword>
<dbReference type="Proteomes" id="UP000019197">
    <property type="component" value="Unassembled WGS sequence"/>
</dbReference>
<sequence>MQTVILNKKILPLSLSSLISKTGDFAHDVVFAIIAIELLSFDFMYIGIVYFFRFIPYLFFGPVGGWLADVFPKKNNMIFSEILRCAITFLLFITYINDVLNIYILTICSMLMTIGRSLFQPSFRAYLPEMLEKKDLPKGNSLFQVIEDLASIIGPLACGIIISIGNKSYVLLMDSMTYFISVIFLFSLKRNEPHGQGEFSVSRIFYDTKDSIIDMRKNNQNLFMVIIGTSVCVLFTAALLRYVLPASIIETYKSEELVGYIFSITAVGTVLGGIFYTRIVKLSTPMQVMKSWMIYGLFFLIVSLVMKFSFTLLVFFALFLGFSGAIVDISIITNIQSLSKENEVGKNYGLYSTVANTCESVSGMVTGLFSLVSGGFSFSIMALFIAISAKSIMSRLKRSDNEHDV</sequence>
<dbReference type="RefSeq" id="WP_038265411.1">
    <property type="nucleotide sequence ID" value="NZ_CAWLVK010000203.1"/>
</dbReference>
<reference evidence="8 9" key="1">
    <citation type="submission" date="2013-11" db="EMBL/GenBank/DDBJ databases">
        <title>Draft genome sequence and annotation of the entomopathogenic bacterium, Xenorhabdus cabanillasi strain JM26.</title>
        <authorList>
            <person name="Gualtieri M."/>
            <person name="Ogier J.C."/>
            <person name="Pages S."/>
            <person name="Givaudan A."/>
            <person name="Gaudriault S."/>
        </authorList>
    </citation>
    <scope>NUCLEOTIDE SEQUENCE [LARGE SCALE GENOMIC DNA]</scope>
    <source>
        <strain evidence="8 9">JM26</strain>
    </source>
</reference>
<evidence type="ECO:0000313" key="8">
    <source>
        <dbReference type="EMBL" id="CDL86183.1"/>
    </source>
</evidence>
<comment type="caution">
    <text evidence="8">The sequence shown here is derived from an EMBL/GenBank/DDBJ whole genome shotgun (WGS) entry which is preliminary data.</text>
</comment>
<dbReference type="InterPro" id="IPR011701">
    <property type="entry name" value="MFS"/>
</dbReference>
<dbReference type="Gene3D" id="1.20.1250.20">
    <property type="entry name" value="MFS general substrate transporter like domains"/>
    <property type="match status" value="1"/>
</dbReference>
<feature type="transmembrane region" description="Helical" evidence="7">
    <location>
        <begin position="368"/>
        <end position="389"/>
    </location>
</feature>
<dbReference type="GO" id="GO:0022857">
    <property type="term" value="F:transmembrane transporter activity"/>
    <property type="evidence" value="ECO:0007669"/>
    <property type="project" value="InterPro"/>
</dbReference>
<evidence type="ECO:0000256" key="7">
    <source>
        <dbReference type="SAM" id="Phobius"/>
    </source>
</evidence>
<evidence type="ECO:0000313" key="9">
    <source>
        <dbReference type="Proteomes" id="UP000019197"/>
    </source>
</evidence>
<dbReference type="EMBL" id="CBXE010000203">
    <property type="protein sequence ID" value="CDL86183.1"/>
    <property type="molecule type" value="Genomic_DNA"/>
</dbReference>
<feature type="transmembrane region" description="Helical" evidence="7">
    <location>
        <begin position="140"/>
        <end position="162"/>
    </location>
</feature>
<feature type="transmembrane region" description="Helical" evidence="7">
    <location>
        <begin position="54"/>
        <end position="71"/>
    </location>
</feature>
<dbReference type="CDD" id="cd06173">
    <property type="entry name" value="MFS_MefA_like"/>
    <property type="match status" value="1"/>
</dbReference>
<dbReference type="PANTHER" id="PTHR43266">
    <property type="entry name" value="MACROLIDE-EFFLUX PROTEIN"/>
    <property type="match status" value="1"/>
</dbReference>
<keyword evidence="5 7" id="KW-1133">Transmembrane helix</keyword>
<keyword evidence="4 7" id="KW-0812">Transmembrane</keyword>
<evidence type="ECO:0000256" key="6">
    <source>
        <dbReference type="ARBA" id="ARBA00023136"/>
    </source>
</evidence>
<evidence type="ECO:0000256" key="2">
    <source>
        <dbReference type="ARBA" id="ARBA00022448"/>
    </source>
</evidence>
<feature type="transmembrane region" description="Helical" evidence="7">
    <location>
        <begin position="222"/>
        <end position="240"/>
    </location>
</feature>